<organism evidence="2">
    <name type="scientific">uncultured marine group II/III euryarchaeote KM3_15_H06</name>
    <dbReference type="NCBI Taxonomy" id="1457911"/>
    <lineage>
        <taxon>Archaea</taxon>
        <taxon>Methanobacteriati</taxon>
        <taxon>Methanobacteriota</taxon>
        <taxon>environmental samples</taxon>
    </lineage>
</organism>
<evidence type="ECO:0000256" key="1">
    <source>
        <dbReference type="SAM" id="MobiDB-lite"/>
    </source>
</evidence>
<reference evidence="2" key="1">
    <citation type="journal article" date="2014" name="Genome Biol. Evol.">
        <title>Pangenome evidence for extensive interdomain horizontal transfer affecting lineage core and shell genes in uncultured planktonic thaumarchaeota and euryarchaeota.</title>
        <authorList>
            <person name="Deschamps P."/>
            <person name="Zivanovic Y."/>
            <person name="Moreira D."/>
            <person name="Rodriguez-Valera F."/>
            <person name="Lopez-Garcia P."/>
        </authorList>
    </citation>
    <scope>NUCLEOTIDE SEQUENCE</scope>
</reference>
<feature type="compositionally biased region" description="Polar residues" evidence="1">
    <location>
        <begin position="26"/>
        <end position="38"/>
    </location>
</feature>
<feature type="region of interest" description="Disordered" evidence="1">
    <location>
        <begin position="26"/>
        <end position="66"/>
    </location>
</feature>
<protein>
    <submittedName>
        <fullName evidence="2">Uncharacterized protein</fullName>
    </submittedName>
</protein>
<evidence type="ECO:0000313" key="2">
    <source>
        <dbReference type="EMBL" id="AIF02968.1"/>
    </source>
</evidence>
<name>A0A075GML0_9EURY</name>
<feature type="compositionally biased region" description="Basic and acidic residues" evidence="1">
    <location>
        <begin position="40"/>
        <end position="57"/>
    </location>
</feature>
<dbReference type="EMBL" id="KF900666">
    <property type="protein sequence ID" value="AIF02968.1"/>
    <property type="molecule type" value="Genomic_DNA"/>
</dbReference>
<dbReference type="AlphaFoldDB" id="A0A075GML0"/>
<accession>A0A075GML0</accession>
<sequence>MLQSGSHARSGTVFGTCLSRLFSPSVTTLETEPSSQPSVRVHEHSNQSHGTGHESHPHQHSRSGFGVVEWPTHSRLFPHSKARRAYGCEGKQGGILY</sequence>
<proteinExistence type="predicted"/>